<proteinExistence type="predicted"/>
<gene>
    <name evidence="2" type="ORF">KIW84_075983</name>
</gene>
<dbReference type="Proteomes" id="UP001058974">
    <property type="component" value="Chromosome 7"/>
</dbReference>
<feature type="compositionally biased region" description="Polar residues" evidence="1">
    <location>
        <begin position="37"/>
        <end position="61"/>
    </location>
</feature>
<name>A0A9D4VWH1_PEA</name>
<dbReference type="Gramene" id="Psat07G0598300-T1">
    <property type="protein sequence ID" value="KAI5390941.1"/>
    <property type="gene ID" value="KIW84_075983"/>
</dbReference>
<feature type="region of interest" description="Disordered" evidence="1">
    <location>
        <begin position="106"/>
        <end position="129"/>
    </location>
</feature>
<protein>
    <submittedName>
        <fullName evidence="2">Uncharacterized protein</fullName>
    </submittedName>
</protein>
<dbReference type="AlphaFoldDB" id="A0A9D4VWH1"/>
<dbReference type="EMBL" id="JAMSHJ010000007">
    <property type="protein sequence ID" value="KAI5390941.1"/>
    <property type="molecule type" value="Genomic_DNA"/>
</dbReference>
<sequence length="129" mass="14159">MPTFSNNIQPPNVPILYLLETSPAGMQGARHDHFSHSKSVPFNNDATTSNTVPNNPSLQEANTCEDVSCSTSEKLNHVKPKQIVLFGQTIQIDSGNENVAKKITSSYSDPLRSSGERLECNPENQCKKD</sequence>
<feature type="compositionally biased region" description="Basic and acidic residues" evidence="1">
    <location>
        <begin position="114"/>
        <end position="129"/>
    </location>
</feature>
<keyword evidence="3" id="KW-1185">Reference proteome</keyword>
<accession>A0A9D4VWH1</accession>
<evidence type="ECO:0000256" key="1">
    <source>
        <dbReference type="SAM" id="MobiDB-lite"/>
    </source>
</evidence>
<evidence type="ECO:0000313" key="2">
    <source>
        <dbReference type="EMBL" id="KAI5390941.1"/>
    </source>
</evidence>
<organism evidence="2 3">
    <name type="scientific">Pisum sativum</name>
    <name type="common">Garden pea</name>
    <name type="synonym">Lathyrus oleraceus</name>
    <dbReference type="NCBI Taxonomy" id="3888"/>
    <lineage>
        <taxon>Eukaryota</taxon>
        <taxon>Viridiplantae</taxon>
        <taxon>Streptophyta</taxon>
        <taxon>Embryophyta</taxon>
        <taxon>Tracheophyta</taxon>
        <taxon>Spermatophyta</taxon>
        <taxon>Magnoliopsida</taxon>
        <taxon>eudicotyledons</taxon>
        <taxon>Gunneridae</taxon>
        <taxon>Pentapetalae</taxon>
        <taxon>rosids</taxon>
        <taxon>fabids</taxon>
        <taxon>Fabales</taxon>
        <taxon>Fabaceae</taxon>
        <taxon>Papilionoideae</taxon>
        <taxon>50 kb inversion clade</taxon>
        <taxon>NPAAA clade</taxon>
        <taxon>Hologalegina</taxon>
        <taxon>IRL clade</taxon>
        <taxon>Fabeae</taxon>
        <taxon>Lathyrus</taxon>
    </lineage>
</organism>
<evidence type="ECO:0000313" key="3">
    <source>
        <dbReference type="Proteomes" id="UP001058974"/>
    </source>
</evidence>
<reference evidence="2 3" key="1">
    <citation type="journal article" date="2022" name="Nat. Genet.">
        <title>Improved pea reference genome and pan-genome highlight genomic features and evolutionary characteristics.</title>
        <authorList>
            <person name="Yang T."/>
            <person name="Liu R."/>
            <person name="Luo Y."/>
            <person name="Hu S."/>
            <person name="Wang D."/>
            <person name="Wang C."/>
            <person name="Pandey M.K."/>
            <person name="Ge S."/>
            <person name="Xu Q."/>
            <person name="Li N."/>
            <person name="Li G."/>
            <person name="Huang Y."/>
            <person name="Saxena R.K."/>
            <person name="Ji Y."/>
            <person name="Li M."/>
            <person name="Yan X."/>
            <person name="He Y."/>
            <person name="Liu Y."/>
            <person name="Wang X."/>
            <person name="Xiang C."/>
            <person name="Varshney R.K."/>
            <person name="Ding H."/>
            <person name="Gao S."/>
            <person name="Zong X."/>
        </authorList>
    </citation>
    <scope>NUCLEOTIDE SEQUENCE [LARGE SCALE GENOMIC DNA]</scope>
    <source>
        <strain evidence="2 3">cv. Zhongwan 6</strain>
    </source>
</reference>
<comment type="caution">
    <text evidence="2">The sequence shown here is derived from an EMBL/GenBank/DDBJ whole genome shotgun (WGS) entry which is preliminary data.</text>
</comment>
<feature type="region of interest" description="Disordered" evidence="1">
    <location>
        <begin position="26"/>
        <end position="61"/>
    </location>
</feature>